<dbReference type="EMBL" id="JBBPBN010000200">
    <property type="protein sequence ID" value="KAK8972834.1"/>
    <property type="molecule type" value="Genomic_DNA"/>
</dbReference>
<dbReference type="SUPFAM" id="SSF52172">
    <property type="entry name" value="CheY-like"/>
    <property type="match status" value="1"/>
</dbReference>
<dbReference type="SMART" id="SM00448">
    <property type="entry name" value="REC"/>
    <property type="match status" value="1"/>
</dbReference>
<keyword evidence="3" id="KW-0902">Two-component regulatory system</keyword>
<evidence type="ECO:0000256" key="1">
    <source>
        <dbReference type="ARBA" id="ARBA00004123"/>
    </source>
</evidence>
<evidence type="ECO:0000256" key="9">
    <source>
        <dbReference type="SAM" id="MobiDB-lite"/>
    </source>
</evidence>
<dbReference type="Pfam" id="PF00072">
    <property type="entry name" value="Response_reg"/>
    <property type="match status" value="1"/>
</dbReference>
<proteinExistence type="predicted"/>
<gene>
    <name evidence="12" type="ORF">V6N11_057344</name>
</gene>
<dbReference type="InterPro" id="IPR017930">
    <property type="entry name" value="Myb_dom"/>
</dbReference>
<feature type="domain" description="Response regulatory" evidence="10">
    <location>
        <begin position="20"/>
        <end position="144"/>
    </location>
</feature>
<organism evidence="12 13">
    <name type="scientific">Hibiscus sabdariffa</name>
    <name type="common">roselle</name>
    <dbReference type="NCBI Taxonomy" id="183260"/>
    <lineage>
        <taxon>Eukaryota</taxon>
        <taxon>Viridiplantae</taxon>
        <taxon>Streptophyta</taxon>
        <taxon>Embryophyta</taxon>
        <taxon>Tracheophyta</taxon>
        <taxon>Spermatophyta</taxon>
        <taxon>Magnoliopsida</taxon>
        <taxon>eudicotyledons</taxon>
        <taxon>Gunneridae</taxon>
        <taxon>Pentapetalae</taxon>
        <taxon>rosids</taxon>
        <taxon>malvids</taxon>
        <taxon>Malvales</taxon>
        <taxon>Malvaceae</taxon>
        <taxon>Malvoideae</taxon>
        <taxon>Hibiscus</taxon>
    </lineage>
</organism>
<dbReference type="Gene3D" id="3.40.50.2300">
    <property type="match status" value="1"/>
</dbReference>
<evidence type="ECO:0000259" key="10">
    <source>
        <dbReference type="PROSITE" id="PS50110"/>
    </source>
</evidence>
<evidence type="ECO:0000256" key="6">
    <source>
        <dbReference type="ARBA" id="ARBA00023163"/>
    </source>
</evidence>
<keyword evidence="2 8" id="KW-0597">Phosphoprotein</keyword>
<feature type="compositionally biased region" description="Basic and acidic residues" evidence="9">
    <location>
        <begin position="148"/>
        <end position="163"/>
    </location>
</feature>
<comment type="subcellular location">
    <subcellularLocation>
        <location evidence="1">Nucleus</location>
    </subcellularLocation>
</comment>
<dbReference type="SUPFAM" id="SSF46689">
    <property type="entry name" value="Homeodomain-like"/>
    <property type="match status" value="1"/>
</dbReference>
<reference evidence="12 13" key="1">
    <citation type="journal article" date="2024" name="G3 (Bethesda)">
        <title>Genome assembly of Hibiscus sabdariffa L. provides insights into metabolisms of medicinal natural products.</title>
        <authorList>
            <person name="Kim T."/>
        </authorList>
    </citation>
    <scope>NUCLEOTIDE SEQUENCE [LARGE SCALE GENOMIC DNA]</scope>
    <source>
        <strain evidence="12">TK-2024</strain>
        <tissue evidence="12">Old leaves</tissue>
    </source>
</reference>
<keyword evidence="6" id="KW-0804">Transcription</keyword>
<dbReference type="PROSITE" id="PS50110">
    <property type="entry name" value="RESPONSE_REGULATORY"/>
    <property type="match status" value="1"/>
</dbReference>
<feature type="modified residue" description="4-aspartylphosphate" evidence="8">
    <location>
        <position position="71"/>
    </location>
</feature>
<feature type="domain" description="HTH myb-type" evidence="11">
    <location>
        <begin position="182"/>
        <end position="242"/>
    </location>
</feature>
<evidence type="ECO:0000256" key="3">
    <source>
        <dbReference type="ARBA" id="ARBA00023012"/>
    </source>
</evidence>
<keyword evidence="5" id="KW-0010">Activator</keyword>
<dbReference type="InterPro" id="IPR009057">
    <property type="entry name" value="Homeodomain-like_sf"/>
</dbReference>
<name>A0ABR2N9J2_9ROSI</name>
<accession>A0ABR2N9J2</accession>
<sequence length="458" mass="51079">MKENFLNKPIDDDLTLKELRVLACDANFDSLVYLCAALLNCKCKVEHAKNAGEAVEKLNANKHGFDVVFVDVDTDSSDAFKLLETIGHGMQLPVIIIKLASHNAVVTGDSSPENKTKGFSHGALDCIKKCPKEEEIMNTIRHHLTHNKTRDHQNQKPLRDSDSRTQVQDQDARSDKDGHSRNGKKKRMVWTPELEEKFVNIVQKLDKKNMAHPNRILNMMNEPGLTRDHVASHLQKYRMTLKKRKAAEMNEQGFQLEATSCRRNLEFDNLNNADRRLAVPSFNDVPSFSDVNSSFGPTIGNTLMPSSGSSPVPNVSFQSRGPEFETSDVYDSYLLETNVESKTTSQPAPYLHGEGPAPETNVPISRWLYITPYIYLLPEENAAFQHPGAVSSVPNHLSGITNNVQYSDSTVLAVNGVTEPVWTGSTNCVADNNQLINYSLPEETFDWGSVLNGDYFSG</sequence>
<dbReference type="InterPro" id="IPR011006">
    <property type="entry name" value="CheY-like_superfamily"/>
</dbReference>
<evidence type="ECO:0000313" key="13">
    <source>
        <dbReference type="Proteomes" id="UP001396334"/>
    </source>
</evidence>
<keyword evidence="13" id="KW-1185">Reference proteome</keyword>
<evidence type="ECO:0000256" key="7">
    <source>
        <dbReference type="ARBA" id="ARBA00023242"/>
    </source>
</evidence>
<comment type="caution">
    <text evidence="12">The sequence shown here is derived from an EMBL/GenBank/DDBJ whole genome shotgun (WGS) entry which is preliminary data.</text>
</comment>
<evidence type="ECO:0008006" key="14">
    <source>
        <dbReference type="Google" id="ProtNLM"/>
    </source>
</evidence>
<dbReference type="PANTHER" id="PTHR43874:SF215">
    <property type="entry name" value="RESPONSE REGULATOR, PUTATIVE-RELATED"/>
    <property type="match status" value="1"/>
</dbReference>
<keyword evidence="7" id="KW-0539">Nucleus</keyword>
<evidence type="ECO:0000313" key="12">
    <source>
        <dbReference type="EMBL" id="KAK8972834.1"/>
    </source>
</evidence>
<feature type="region of interest" description="Disordered" evidence="9">
    <location>
        <begin position="143"/>
        <end position="187"/>
    </location>
</feature>
<evidence type="ECO:0000259" key="11">
    <source>
        <dbReference type="PROSITE" id="PS51294"/>
    </source>
</evidence>
<dbReference type="Gene3D" id="1.10.10.60">
    <property type="entry name" value="Homeodomain-like"/>
    <property type="match status" value="1"/>
</dbReference>
<dbReference type="InterPro" id="IPR001789">
    <property type="entry name" value="Sig_transdc_resp-reg_receiver"/>
</dbReference>
<dbReference type="Pfam" id="PF00249">
    <property type="entry name" value="Myb_DNA-binding"/>
    <property type="match status" value="1"/>
</dbReference>
<dbReference type="NCBIfam" id="TIGR01557">
    <property type="entry name" value="myb_SHAQKYF"/>
    <property type="match status" value="1"/>
</dbReference>
<evidence type="ECO:0000256" key="2">
    <source>
        <dbReference type="ARBA" id="ARBA00022553"/>
    </source>
</evidence>
<feature type="compositionally biased region" description="Basic and acidic residues" evidence="9">
    <location>
        <begin position="170"/>
        <end position="180"/>
    </location>
</feature>
<dbReference type="PROSITE" id="PS51294">
    <property type="entry name" value="HTH_MYB"/>
    <property type="match status" value="1"/>
</dbReference>
<protein>
    <recommendedName>
        <fullName evidence="14">Two-component response regulator</fullName>
    </recommendedName>
</protein>
<dbReference type="InterPro" id="IPR001005">
    <property type="entry name" value="SANT/Myb"/>
</dbReference>
<evidence type="ECO:0000256" key="4">
    <source>
        <dbReference type="ARBA" id="ARBA00023015"/>
    </source>
</evidence>
<dbReference type="PANTHER" id="PTHR43874">
    <property type="entry name" value="TWO-COMPONENT RESPONSE REGULATOR"/>
    <property type="match status" value="1"/>
</dbReference>
<dbReference type="InterPro" id="IPR006447">
    <property type="entry name" value="Myb_dom_plants"/>
</dbReference>
<dbReference type="InterPro" id="IPR045279">
    <property type="entry name" value="ARR-like"/>
</dbReference>
<keyword evidence="4" id="KW-0805">Transcription regulation</keyword>
<evidence type="ECO:0000256" key="8">
    <source>
        <dbReference type="PROSITE-ProRule" id="PRU00169"/>
    </source>
</evidence>
<evidence type="ECO:0000256" key="5">
    <source>
        <dbReference type="ARBA" id="ARBA00023159"/>
    </source>
</evidence>
<dbReference type="Proteomes" id="UP001396334">
    <property type="component" value="Unassembled WGS sequence"/>
</dbReference>